<keyword evidence="12" id="KW-0969">Cilium</keyword>
<keyword evidence="12" id="KW-0282">Flagellum</keyword>
<evidence type="ECO:0000256" key="4">
    <source>
        <dbReference type="ARBA" id="ARBA00022692"/>
    </source>
</evidence>
<dbReference type="EMBL" id="CP003740">
    <property type="protein sequence ID" value="AGI68534.1"/>
    <property type="molecule type" value="Genomic_DNA"/>
</dbReference>
<evidence type="ECO:0000256" key="9">
    <source>
        <dbReference type="SAM" id="MobiDB-lite"/>
    </source>
</evidence>
<protein>
    <submittedName>
        <fullName evidence="12">MotB-like flagellar motor protein</fullName>
    </submittedName>
</protein>
<keyword evidence="13" id="KW-1185">Reference proteome</keyword>
<feature type="coiled-coil region" evidence="8">
    <location>
        <begin position="229"/>
        <end position="286"/>
    </location>
</feature>
<dbReference type="InterPro" id="IPR025713">
    <property type="entry name" value="MotB-like_N_dom"/>
</dbReference>
<evidence type="ECO:0000256" key="6">
    <source>
        <dbReference type="ARBA" id="ARBA00023136"/>
    </source>
</evidence>
<evidence type="ECO:0000313" key="12">
    <source>
        <dbReference type="EMBL" id="AGI68534.1"/>
    </source>
</evidence>
<feature type="compositionally biased region" description="Basic and acidic residues" evidence="9">
    <location>
        <begin position="111"/>
        <end position="143"/>
    </location>
</feature>
<evidence type="ECO:0000256" key="2">
    <source>
        <dbReference type="ARBA" id="ARBA00008914"/>
    </source>
</evidence>
<dbReference type="Pfam" id="PF00691">
    <property type="entry name" value="OmpA"/>
    <property type="match status" value="1"/>
</dbReference>
<dbReference type="AlphaFoldDB" id="M9R7C5"/>
<keyword evidence="3" id="KW-1003">Cell membrane</keyword>
<dbReference type="InterPro" id="IPR006665">
    <property type="entry name" value="OmpA-like"/>
</dbReference>
<evidence type="ECO:0000259" key="11">
    <source>
        <dbReference type="PROSITE" id="PS51123"/>
    </source>
</evidence>
<dbReference type="KEGG" id="oat:OAN307_c29840"/>
<dbReference type="PANTHER" id="PTHR30329">
    <property type="entry name" value="STATOR ELEMENT OF FLAGELLAR MOTOR COMPLEX"/>
    <property type="match status" value="1"/>
</dbReference>
<dbReference type="Pfam" id="PF13677">
    <property type="entry name" value="MotB_plug"/>
    <property type="match status" value="1"/>
</dbReference>
<keyword evidence="12" id="KW-0966">Cell projection</keyword>
<dbReference type="Gene3D" id="3.30.1330.60">
    <property type="entry name" value="OmpA-like domain"/>
    <property type="match status" value="1"/>
</dbReference>
<evidence type="ECO:0000256" key="3">
    <source>
        <dbReference type="ARBA" id="ARBA00022475"/>
    </source>
</evidence>
<dbReference type="eggNOG" id="COG1360">
    <property type="taxonomic scope" value="Bacteria"/>
</dbReference>
<keyword evidence="4 10" id="KW-0812">Transmembrane</keyword>
<dbReference type="PANTHER" id="PTHR30329:SF21">
    <property type="entry name" value="LIPOPROTEIN YIAD-RELATED"/>
    <property type="match status" value="1"/>
</dbReference>
<proteinExistence type="inferred from homology"/>
<reference evidence="12 13" key="1">
    <citation type="journal article" date="2013" name="PLoS ONE">
        <title>Poles Apart: Arctic and Antarctic Octadecabacter strains Share High Genome Plasticity and a New Type of Xanthorhodopsin.</title>
        <authorList>
            <person name="Vollmers J."/>
            <person name="Voget S."/>
            <person name="Dietrich S."/>
            <person name="Gollnow K."/>
            <person name="Smits M."/>
            <person name="Meyer K."/>
            <person name="Brinkhoff T."/>
            <person name="Simon M."/>
            <person name="Daniel R."/>
        </authorList>
    </citation>
    <scope>NUCLEOTIDE SEQUENCE [LARGE SCALE GENOMIC DNA]</scope>
    <source>
        <strain evidence="12 13">307</strain>
    </source>
</reference>
<sequence length="416" mass="44822">MKARLMAEAAEIEEEEEEEECPKCPPVGAPAWMATFADLATLLMAFFVLILSFAEMNVPKFKQISGSLSEAFGVQRIIPVVEQPKGTTVLELNFSPSPSPSVTNEATQETTEIREPELKIPSDNRDMDGRDQNLEGEADRDGLGGENANNIAENETMSDAEKLAAALEQVGSALNIEAEILDGRVAIDMNAENASPQELIEKFQRVGQAVEIAGLATGKAEQEVLFGGLDQTLNDLITMVSEIQRQEQESGGATLDEALNQMARAIEKAREAEEQLRANLQSEIEQGLVTVEQRDGIVFVSLGAGGAFPSGSADLTQQASIIIEELGAVTSDPASRVIVSGHTDNVPISFGALYRDNWDLAAARAASVVQAIEATNPVQGRTMSAVSFGQTQPIADNFTAEGREQNRRIEIEIEFE</sequence>
<keyword evidence="6 7" id="KW-0472">Membrane</keyword>
<evidence type="ECO:0000256" key="7">
    <source>
        <dbReference type="PROSITE-ProRule" id="PRU00473"/>
    </source>
</evidence>
<evidence type="ECO:0000256" key="8">
    <source>
        <dbReference type="SAM" id="Coils"/>
    </source>
</evidence>
<dbReference type="InterPro" id="IPR050330">
    <property type="entry name" value="Bact_OuterMem_StrucFunc"/>
</dbReference>
<organism evidence="12 13">
    <name type="scientific">Octadecabacter antarcticus 307</name>
    <dbReference type="NCBI Taxonomy" id="391626"/>
    <lineage>
        <taxon>Bacteria</taxon>
        <taxon>Pseudomonadati</taxon>
        <taxon>Pseudomonadota</taxon>
        <taxon>Alphaproteobacteria</taxon>
        <taxon>Rhodobacterales</taxon>
        <taxon>Roseobacteraceae</taxon>
        <taxon>Octadecabacter</taxon>
    </lineage>
</organism>
<keyword evidence="5 10" id="KW-1133">Transmembrane helix</keyword>
<dbReference type="GO" id="GO:0005886">
    <property type="term" value="C:plasma membrane"/>
    <property type="evidence" value="ECO:0007669"/>
    <property type="project" value="UniProtKB-SubCell"/>
</dbReference>
<name>M9R7C5_9RHOB</name>
<dbReference type="CDD" id="cd07185">
    <property type="entry name" value="OmpA_C-like"/>
    <property type="match status" value="1"/>
</dbReference>
<evidence type="ECO:0000256" key="5">
    <source>
        <dbReference type="ARBA" id="ARBA00022989"/>
    </source>
</evidence>
<evidence type="ECO:0000256" key="1">
    <source>
        <dbReference type="ARBA" id="ARBA00004162"/>
    </source>
</evidence>
<dbReference type="Proteomes" id="UP000005307">
    <property type="component" value="Chromosome"/>
</dbReference>
<dbReference type="SUPFAM" id="SSF103088">
    <property type="entry name" value="OmpA-like"/>
    <property type="match status" value="1"/>
</dbReference>
<feature type="region of interest" description="Disordered" evidence="9">
    <location>
        <begin position="92"/>
        <end position="149"/>
    </location>
</feature>
<dbReference type="InterPro" id="IPR036737">
    <property type="entry name" value="OmpA-like_sf"/>
</dbReference>
<comment type="similarity">
    <text evidence="2">Belongs to the MotB family.</text>
</comment>
<dbReference type="PROSITE" id="PS51123">
    <property type="entry name" value="OMPA_2"/>
    <property type="match status" value="1"/>
</dbReference>
<feature type="transmembrane region" description="Helical" evidence="10">
    <location>
        <begin position="32"/>
        <end position="54"/>
    </location>
</feature>
<evidence type="ECO:0000313" key="13">
    <source>
        <dbReference type="Proteomes" id="UP000005307"/>
    </source>
</evidence>
<feature type="domain" description="OmpA-like" evidence="11">
    <location>
        <begin position="295"/>
        <end position="416"/>
    </location>
</feature>
<keyword evidence="8" id="KW-0175">Coiled coil</keyword>
<feature type="compositionally biased region" description="Polar residues" evidence="9">
    <location>
        <begin position="94"/>
        <end position="110"/>
    </location>
</feature>
<accession>M9R7C5</accession>
<comment type="subcellular location">
    <subcellularLocation>
        <location evidence="1">Cell membrane</location>
        <topology evidence="1">Single-pass membrane protein</topology>
    </subcellularLocation>
</comment>
<gene>
    <name evidence="12" type="ORF">OAN307_c29840</name>
</gene>
<dbReference type="HOGENOM" id="CLU_016890_0_3_5"/>
<dbReference type="STRING" id="391626.OAN307_c29840"/>
<evidence type="ECO:0000256" key="10">
    <source>
        <dbReference type="SAM" id="Phobius"/>
    </source>
</evidence>